<dbReference type="EMBL" id="QQOH01000005">
    <property type="protein sequence ID" value="RDE18434.1"/>
    <property type="molecule type" value="Genomic_DNA"/>
</dbReference>
<protein>
    <submittedName>
        <fullName evidence="2">Cytochrome P460</fullName>
    </submittedName>
</protein>
<feature type="domain" description="Cytochrome P460" evidence="1">
    <location>
        <begin position="69"/>
        <end position="206"/>
    </location>
</feature>
<dbReference type="OrthoDB" id="511546at2"/>
<comment type="caution">
    <text evidence="2">The sequence shown here is derived from an EMBL/GenBank/DDBJ whole genome shotgun (WGS) entry which is preliminary data.</text>
</comment>
<gene>
    <name evidence="2" type="ORF">DV711_17455</name>
</gene>
<dbReference type="AlphaFoldDB" id="A0A369WCL3"/>
<dbReference type="InterPro" id="IPR038142">
    <property type="entry name" value="Cytochrome_P460_sp"/>
</dbReference>
<dbReference type="Pfam" id="PF16694">
    <property type="entry name" value="Cytochrome_P460"/>
    <property type="match status" value="1"/>
</dbReference>
<name>A0A369WCL3_9GAMM</name>
<evidence type="ECO:0000313" key="2">
    <source>
        <dbReference type="EMBL" id="RDE18434.1"/>
    </source>
</evidence>
<keyword evidence="3" id="KW-1185">Reference proteome</keyword>
<organism evidence="2 3">
    <name type="scientific">Motiliproteus coralliicola</name>
    <dbReference type="NCBI Taxonomy" id="2283196"/>
    <lineage>
        <taxon>Bacteria</taxon>
        <taxon>Pseudomonadati</taxon>
        <taxon>Pseudomonadota</taxon>
        <taxon>Gammaproteobacteria</taxon>
        <taxon>Oceanospirillales</taxon>
        <taxon>Oceanospirillaceae</taxon>
        <taxon>Motiliproteus</taxon>
    </lineage>
</organism>
<dbReference type="Proteomes" id="UP000253769">
    <property type="component" value="Unassembled WGS sequence"/>
</dbReference>
<dbReference type="Gene3D" id="3.50.70.20">
    <property type="entry name" value="Cytochrome P460"/>
    <property type="match status" value="1"/>
</dbReference>
<evidence type="ECO:0000259" key="1">
    <source>
        <dbReference type="Pfam" id="PF16694"/>
    </source>
</evidence>
<dbReference type="CDD" id="cd20751">
    <property type="entry name" value="cyt_P460_Ne-like"/>
    <property type="match status" value="1"/>
</dbReference>
<evidence type="ECO:0000313" key="3">
    <source>
        <dbReference type="Proteomes" id="UP000253769"/>
    </source>
</evidence>
<dbReference type="InterPro" id="IPR032033">
    <property type="entry name" value="Cytochrome_P460"/>
</dbReference>
<reference evidence="2 3" key="1">
    <citation type="submission" date="2018-07" db="EMBL/GenBank/DDBJ databases">
        <title>Motiliproteus coralliicola sp. nov., a bacterium isolated from Coral.</title>
        <authorList>
            <person name="Wang G."/>
        </authorList>
    </citation>
    <scope>NUCLEOTIDE SEQUENCE [LARGE SCALE GENOMIC DNA]</scope>
    <source>
        <strain evidence="2 3">C34</strain>
    </source>
</reference>
<proteinExistence type="predicted"/>
<sequence>MINQHLWATDRSYFRSLFGSQIMMKLTPNPTAKLTGMLMLASACIFNPSYAEELASPAEFNDSNELILPLDYREWVQVGANVSPNELNNGKAPFNEMRTIYMDRGAFQHWKKTGEFRTGTLLLKEVMGVERYKGLTGSGYAAGEVVAVAGMLKDPVKFADEPGNWGFFRYAKLENSDLFQKTSKQLPTDKCSGCHTSGAQDDMVFTQHYPVLTDSKGTGRVAVPVE</sequence>
<accession>A0A369WCL3</accession>